<evidence type="ECO:0000256" key="1">
    <source>
        <dbReference type="SAM" id="Phobius"/>
    </source>
</evidence>
<protein>
    <submittedName>
        <fullName evidence="2">ABC transporter permease</fullName>
    </submittedName>
</protein>
<accession>A0A7V4E5E3</accession>
<sequence length="266" mass="30597">MRRTLEIAKITFKQALRERSFYIILVLLLLAMIGMPVLYSFTMFEIPRILTGFALSFANFVVLVLMLFLILGLIQTDLERKTLQYVISLPIKRKDYVIGRYLGFLAFSAFLVYLVLFLLFPFIYYFSRLRPDAPFYAGYYFLYGIFLLVEIQILVAFALLFISLTSRAIVSMFGVVGVYVAGHTIDEVAEFLRTRMGMQMPAFSKIVINVARYLFPNLALFDVKTNFIYNVGINPAFLIFSVIYGILYGIIVLGIAVVLFERKEIL</sequence>
<feature type="transmembrane region" description="Helical" evidence="1">
    <location>
        <begin position="101"/>
        <end position="126"/>
    </location>
</feature>
<dbReference type="InterPro" id="IPR025699">
    <property type="entry name" value="ABC2_memb-like"/>
</dbReference>
<proteinExistence type="predicted"/>
<feature type="transmembrane region" description="Helical" evidence="1">
    <location>
        <begin position="138"/>
        <end position="162"/>
    </location>
</feature>
<comment type="caution">
    <text evidence="2">The sequence shown here is derived from an EMBL/GenBank/DDBJ whole genome shotgun (WGS) entry which is preliminary data.</text>
</comment>
<reference evidence="2" key="1">
    <citation type="journal article" date="2020" name="mSystems">
        <title>Genome- and Community-Level Interaction Insights into Carbon Utilization and Element Cycling Functions of Hydrothermarchaeota in Hydrothermal Sediment.</title>
        <authorList>
            <person name="Zhou Z."/>
            <person name="Liu Y."/>
            <person name="Xu W."/>
            <person name="Pan J."/>
            <person name="Luo Z.H."/>
            <person name="Li M."/>
        </authorList>
    </citation>
    <scope>NUCLEOTIDE SEQUENCE [LARGE SCALE GENOMIC DNA]</scope>
    <source>
        <strain evidence="2">SpSt-69</strain>
    </source>
</reference>
<keyword evidence="1" id="KW-0812">Transmembrane</keyword>
<dbReference type="PANTHER" id="PTHR43471:SF10">
    <property type="entry name" value="SLL1107 PROTEIN"/>
    <property type="match status" value="1"/>
</dbReference>
<gene>
    <name evidence="2" type="ORF">ENU66_02800</name>
</gene>
<feature type="transmembrane region" description="Helical" evidence="1">
    <location>
        <begin position="53"/>
        <end position="74"/>
    </location>
</feature>
<dbReference type="PANTHER" id="PTHR43471">
    <property type="entry name" value="ABC TRANSPORTER PERMEASE"/>
    <property type="match status" value="1"/>
</dbReference>
<dbReference type="Pfam" id="PF13346">
    <property type="entry name" value="ABC2_membrane_5"/>
    <property type="match status" value="1"/>
</dbReference>
<keyword evidence="1" id="KW-1133">Transmembrane helix</keyword>
<dbReference type="EMBL" id="DTDJ01000023">
    <property type="protein sequence ID" value="HGL17249.1"/>
    <property type="molecule type" value="Genomic_DNA"/>
</dbReference>
<evidence type="ECO:0000313" key="2">
    <source>
        <dbReference type="EMBL" id="HGL17249.1"/>
    </source>
</evidence>
<dbReference type="AlphaFoldDB" id="A0A7V4E5E3"/>
<name>A0A7V4E5E3_UNCW3</name>
<keyword evidence="1" id="KW-0472">Membrane</keyword>
<feature type="transmembrane region" description="Helical" evidence="1">
    <location>
        <begin position="21"/>
        <end position="41"/>
    </location>
</feature>
<organism evidence="2">
    <name type="scientific">candidate division WOR-3 bacterium</name>
    <dbReference type="NCBI Taxonomy" id="2052148"/>
    <lineage>
        <taxon>Bacteria</taxon>
        <taxon>Bacteria division WOR-3</taxon>
    </lineage>
</organism>
<feature type="transmembrane region" description="Helical" evidence="1">
    <location>
        <begin position="233"/>
        <end position="260"/>
    </location>
</feature>